<dbReference type="EMBL" id="JBHSXS010000034">
    <property type="protein sequence ID" value="MFC6885123.1"/>
    <property type="molecule type" value="Genomic_DNA"/>
</dbReference>
<keyword evidence="3" id="KW-1185">Reference proteome</keyword>
<dbReference type="SUPFAM" id="SSF53590">
    <property type="entry name" value="Nucleoside hydrolase"/>
    <property type="match status" value="1"/>
</dbReference>
<dbReference type="Proteomes" id="UP001596380">
    <property type="component" value="Unassembled WGS sequence"/>
</dbReference>
<organism evidence="2 3">
    <name type="scientific">Actinomadura yumaensis</name>
    <dbReference type="NCBI Taxonomy" id="111807"/>
    <lineage>
        <taxon>Bacteria</taxon>
        <taxon>Bacillati</taxon>
        <taxon>Actinomycetota</taxon>
        <taxon>Actinomycetes</taxon>
        <taxon>Streptosporangiales</taxon>
        <taxon>Thermomonosporaceae</taxon>
        <taxon>Actinomadura</taxon>
    </lineage>
</organism>
<dbReference type="InterPro" id="IPR001910">
    <property type="entry name" value="Inosine/uridine_hydrolase_dom"/>
</dbReference>
<comment type="caution">
    <text evidence="2">The sequence shown here is derived from an EMBL/GenBank/DDBJ whole genome shotgun (WGS) entry which is preliminary data.</text>
</comment>
<sequence>MSVLVVDTDPGLDDAHALAMALTPTAARPAPPVAAVCTVAGNVDVGRVTANARWLLGAYGVGDVPVHRGASGPLAGPRVDAAEIHGADGLGGVPRHRVPDVPETAGAAALALIDAARRHPGETTVVALGPLTNLALAVRLEPRLPELVDRVVVMGGAIDGRGNLTMNAEFNTGADPAAADLVFAEFSRVTLISWETTMAHPFTPGEFAGFFAGDARPARVLDEVVRHRFAADPAYANRPSFLRPDPLAMAVALDPSIVTRAETHRIYVGYGPGLDRGLTVVDWLDRYDDRPAVQIVLEVDRPRLLDLLRI</sequence>
<protein>
    <submittedName>
        <fullName evidence="2">Nucleoside hydrolase</fullName>
    </submittedName>
</protein>
<keyword evidence="2" id="KW-0378">Hydrolase</keyword>
<dbReference type="PANTHER" id="PTHR46190:SF1">
    <property type="entry name" value="SI:CH211-201H21.5"/>
    <property type="match status" value="1"/>
</dbReference>
<evidence type="ECO:0000313" key="2">
    <source>
        <dbReference type="EMBL" id="MFC6885123.1"/>
    </source>
</evidence>
<dbReference type="RefSeq" id="WP_160824963.1">
    <property type="nucleotide sequence ID" value="NZ_JBHSXS010000034.1"/>
</dbReference>
<dbReference type="Gene3D" id="3.90.245.10">
    <property type="entry name" value="Ribonucleoside hydrolase-like"/>
    <property type="match status" value="1"/>
</dbReference>
<dbReference type="PANTHER" id="PTHR46190">
    <property type="entry name" value="SI:CH211-201H21.5-RELATED"/>
    <property type="match status" value="1"/>
</dbReference>
<dbReference type="InterPro" id="IPR036452">
    <property type="entry name" value="Ribo_hydro-like"/>
</dbReference>
<proteinExistence type="predicted"/>
<gene>
    <name evidence="2" type="ORF">ACFQKB_35580</name>
</gene>
<feature type="domain" description="Inosine/uridine-preferring nucleoside hydrolase" evidence="1">
    <location>
        <begin position="5"/>
        <end position="305"/>
    </location>
</feature>
<evidence type="ECO:0000313" key="3">
    <source>
        <dbReference type="Proteomes" id="UP001596380"/>
    </source>
</evidence>
<dbReference type="InterPro" id="IPR052775">
    <property type="entry name" value="IUN_hydrolase"/>
</dbReference>
<reference evidence="3" key="1">
    <citation type="journal article" date="2019" name="Int. J. Syst. Evol. Microbiol.">
        <title>The Global Catalogue of Microorganisms (GCM) 10K type strain sequencing project: providing services to taxonomists for standard genome sequencing and annotation.</title>
        <authorList>
            <consortium name="The Broad Institute Genomics Platform"/>
            <consortium name="The Broad Institute Genome Sequencing Center for Infectious Disease"/>
            <person name="Wu L."/>
            <person name="Ma J."/>
        </authorList>
    </citation>
    <scope>NUCLEOTIDE SEQUENCE [LARGE SCALE GENOMIC DNA]</scope>
    <source>
        <strain evidence="3">JCM 3369</strain>
    </source>
</reference>
<name>A0ABW2CTH9_9ACTN</name>
<accession>A0ABW2CTH9</accession>
<dbReference type="GO" id="GO:0016787">
    <property type="term" value="F:hydrolase activity"/>
    <property type="evidence" value="ECO:0007669"/>
    <property type="project" value="UniProtKB-KW"/>
</dbReference>
<evidence type="ECO:0000259" key="1">
    <source>
        <dbReference type="Pfam" id="PF01156"/>
    </source>
</evidence>
<dbReference type="Pfam" id="PF01156">
    <property type="entry name" value="IU_nuc_hydro"/>
    <property type="match status" value="1"/>
</dbReference>